<evidence type="ECO:0000256" key="1">
    <source>
        <dbReference type="ARBA" id="ARBA00008007"/>
    </source>
</evidence>
<dbReference type="InterPro" id="IPR051910">
    <property type="entry name" value="ComF/GntX_DNA_util-trans"/>
</dbReference>
<dbReference type="PANTHER" id="PTHR47505:SF1">
    <property type="entry name" value="DNA UTILIZATION PROTEIN YHGH"/>
    <property type="match status" value="1"/>
</dbReference>
<gene>
    <name evidence="2" type="ORF">CSUIS_0373</name>
</gene>
<accession>A0A1X9SV75</accession>
<reference evidence="3" key="1">
    <citation type="journal article" date="2017" name="Genome Biol. Evol.">
        <title>Comparative Genomic Analysis Identifies a Campylobacter Clade Deficient in Selenium Metabolism.</title>
        <authorList>
            <person name="Miller W.G."/>
            <person name="Yee E."/>
            <person name="Lopes B.S."/>
            <person name="Chapman M.H."/>
            <person name="Huynh S."/>
            <person name="Bono J.L."/>
            <person name="Parker C.T."/>
            <person name="Strachan N.J.C."/>
            <person name="Forbes K.J."/>
        </authorList>
    </citation>
    <scope>NUCLEOTIDE SEQUENCE [LARGE SCALE GENOMIC DNA]</scope>
    <source>
        <strain evidence="3">RM6137</strain>
    </source>
</reference>
<protein>
    <submittedName>
        <fullName evidence="2">Putative ComF family competence protein</fullName>
    </submittedName>
</protein>
<evidence type="ECO:0000313" key="3">
    <source>
        <dbReference type="Proteomes" id="UP000194260"/>
    </source>
</evidence>
<dbReference type="PANTHER" id="PTHR47505">
    <property type="entry name" value="DNA UTILIZATION PROTEIN YHGH"/>
    <property type="match status" value="1"/>
</dbReference>
<dbReference type="RefSeq" id="WP_086296880.1">
    <property type="nucleotide sequence ID" value="NZ_CP018789.1"/>
</dbReference>
<dbReference type="InterPro" id="IPR000836">
    <property type="entry name" value="PRTase_dom"/>
</dbReference>
<dbReference type="KEGG" id="camy:CSUIS_0373"/>
<organism evidence="2 3">
    <name type="scientific">Campylobacter porcelli</name>
    <dbReference type="NCBI Taxonomy" id="1660073"/>
    <lineage>
        <taxon>Bacteria</taxon>
        <taxon>Pseudomonadati</taxon>
        <taxon>Campylobacterota</taxon>
        <taxon>Epsilonproteobacteria</taxon>
        <taxon>Campylobacterales</taxon>
        <taxon>Campylobacteraceae</taxon>
        <taxon>Campylobacter</taxon>
    </lineage>
</organism>
<dbReference type="SUPFAM" id="SSF53271">
    <property type="entry name" value="PRTase-like"/>
    <property type="match status" value="1"/>
</dbReference>
<dbReference type="AlphaFoldDB" id="A0A1X9SV75"/>
<dbReference type="Proteomes" id="UP000194260">
    <property type="component" value="Chromosome"/>
</dbReference>
<dbReference type="InterPro" id="IPR029057">
    <property type="entry name" value="PRTase-like"/>
</dbReference>
<dbReference type="STRING" id="1660073.CSUIS_0373"/>
<comment type="similarity">
    <text evidence="1">Belongs to the ComF/GntX family.</text>
</comment>
<name>A0A1X9SV75_9BACT</name>
<sequence length="156" mass="18127">MIYDLKYNNLISLDDKIKLAEKLATIAVDFLNSKIMVAPYIWVIVPAPASKDREIQPLYLLADRVAYLLNKAIDFDYIKKIKNTDELKSIDDPDERARILKDAFRCDKRYKNKKILLIDDLFRSGATLNEITKTLYTQGEVNNVYALCFTKTRSKR</sequence>
<dbReference type="CDD" id="cd06223">
    <property type="entry name" value="PRTases_typeI"/>
    <property type="match status" value="1"/>
</dbReference>
<dbReference type="EMBL" id="CP018789">
    <property type="protein sequence ID" value="ARR00214.1"/>
    <property type="molecule type" value="Genomic_DNA"/>
</dbReference>
<proteinExistence type="inferred from homology"/>
<dbReference type="Gene3D" id="3.40.50.2020">
    <property type="match status" value="1"/>
</dbReference>
<evidence type="ECO:0000313" key="2">
    <source>
        <dbReference type="EMBL" id="ARR00214.1"/>
    </source>
</evidence>